<evidence type="ECO:0008006" key="4">
    <source>
        <dbReference type="Google" id="ProtNLM"/>
    </source>
</evidence>
<protein>
    <recommendedName>
        <fullName evidence="4">Myb/SANT-like domain-containing protein</fullName>
    </recommendedName>
</protein>
<dbReference type="OrthoDB" id="686674at2759"/>
<evidence type="ECO:0000313" key="2">
    <source>
        <dbReference type="EMBL" id="CAD6238268.1"/>
    </source>
</evidence>
<proteinExistence type="predicted"/>
<feature type="compositionally biased region" description="Basic and acidic residues" evidence="1">
    <location>
        <begin position="198"/>
        <end position="215"/>
    </location>
</feature>
<organism evidence="2 3">
    <name type="scientific">Miscanthus lutarioriparius</name>
    <dbReference type="NCBI Taxonomy" id="422564"/>
    <lineage>
        <taxon>Eukaryota</taxon>
        <taxon>Viridiplantae</taxon>
        <taxon>Streptophyta</taxon>
        <taxon>Embryophyta</taxon>
        <taxon>Tracheophyta</taxon>
        <taxon>Spermatophyta</taxon>
        <taxon>Magnoliopsida</taxon>
        <taxon>Liliopsida</taxon>
        <taxon>Poales</taxon>
        <taxon>Poaceae</taxon>
        <taxon>PACMAD clade</taxon>
        <taxon>Panicoideae</taxon>
        <taxon>Andropogonodae</taxon>
        <taxon>Andropogoneae</taxon>
        <taxon>Saccharinae</taxon>
        <taxon>Miscanthus</taxon>
    </lineage>
</organism>
<dbReference type="AlphaFoldDB" id="A0A811P694"/>
<evidence type="ECO:0000256" key="1">
    <source>
        <dbReference type="SAM" id="MobiDB-lite"/>
    </source>
</evidence>
<reference evidence="2" key="1">
    <citation type="submission" date="2020-10" db="EMBL/GenBank/DDBJ databases">
        <authorList>
            <person name="Han B."/>
            <person name="Lu T."/>
            <person name="Zhao Q."/>
            <person name="Huang X."/>
            <person name="Zhao Y."/>
        </authorList>
    </citation>
    <scope>NUCLEOTIDE SEQUENCE</scope>
</reference>
<gene>
    <name evidence="2" type="ORF">NCGR_LOCUS25552</name>
</gene>
<dbReference type="Proteomes" id="UP000604825">
    <property type="component" value="Unassembled WGS sequence"/>
</dbReference>
<dbReference type="PANTHER" id="PTHR47127">
    <property type="entry name" value="10A19I.15"/>
    <property type="match status" value="1"/>
</dbReference>
<name>A0A811P694_9POAL</name>
<comment type="caution">
    <text evidence="2">The sequence shown here is derived from an EMBL/GenBank/DDBJ whole genome shotgun (WGS) entry which is preliminary data.</text>
</comment>
<keyword evidence="3" id="KW-1185">Reference proteome</keyword>
<evidence type="ECO:0000313" key="3">
    <source>
        <dbReference type="Proteomes" id="UP000604825"/>
    </source>
</evidence>
<sequence>MDNGEWAAMRDMWANQMWANRGAANVEVYNPEEVYQNHPVNIVSIGDQVAVARFHWNDACSGFMKIDKGFKDVHLNVVARMVTTFSGRLCSGQQVYNHLRYWRARWVKVCKLKQMSGAGWDEENYMITVHADQYEGLVKAHPKDVEFLNRPIVNYYQMQVIFGSGVATGRYGMGSAEALGRPGQANALVDVKAYERGEEQMERPGFDKEKEDQVTPKRTPKRMRNNEEGGSSGGGLADAITGLSNSVAEGCKGINRVVMDVPGFSRYELMCALDHFMERKAAALVFLAMTESDRQLWLKRFLAKNYN</sequence>
<accession>A0A811P694</accession>
<dbReference type="EMBL" id="CAJGYO010000006">
    <property type="protein sequence ID" value="CAD6238268.1"/>
    <property type="molecule type" value="Genomic_DNA"/>
</dbReference>
<feature type="region of interest" description="Disordered" evidence="1">
    <location>
        <begin position="198"/>
        <end position="235"/>
    </location>
</feature>